<keyword evidence="7" id="KW-1185">Reference proteome</keyword>
<dbReference type="PANTHER" id="PTHR43280:SF28">
    <property type="entry name" value="HTH-TYPE TRANSCRIPTIONAL ACTIVATOR RHAS"/>
    <property type="match status" value="1"/>
</dbReference>
<keyword evidence="1" id="KW-0805">Transcription regulation</keyword>
<dbReference type="InterPro" id="IPR009057">
    <property type="entry name" value="Homeodomain-like_sf"/>
</dbReference>
<keyword evidence="2" id="KW-0238">DNA-binding</keyword>
<dbReference type="InterPro" id="IPR020449">
    <property type="entry name" value="Tscrpt_reg_AraC-type_HTH"/>
</dbReference>
<feature type="transmembrane region" description="Helical" evidence="4">
    <location>
        <begin position="321"/>
        <end position="343"/>
    </location>
</feature>
<organism evidence="6 7">
    <name type="scientific">Paenibacillus profundus</name>
    <dbReference type="NCBI Taxonomy" id="1173085"/>
    <lineage>
        <taxon>Bacteria</taxon>
        <taxon>Bacillati</taxon>
        <taxon>Bacillota</taxon>
        <taxon>Bacilli</taxon>
        <taxon>Bacillales</taxon>
        <taxon>Paenibacillaceae</taxon>
        <taxon>Paenibacillus</taxon>
    </lineage>
</organism>
<comment type="caution">
    <text evidence="6">The sequence shown here is derived from an EMBL/GenBank/DDBJ whole genome shotgun (WGS) entry which is preliminary data.</text>
</comment>
<evidence type="ECO:0000256" key="4">
    <source>
        <dbReference type="SAM" id="Phobius"/>
    </source>
</evidence>
<dbReference type="Gene3D" id="1.10.10.60">
    <property type="entry name" value="Homeodomain-like"/>
    <property type="match status" value="2"/>
</dbReference>
<evidence type="ECO:0000313" key="6">
    <source>
        <dbReference type="EMBL" id="MCE5168185.1"/>
    </source>
</evidence>
<evidence type="ECO:0000256" key="3">
    <source>
        <dbReference type="ARBA" id="ARBA00023163"/>
    </source>
</evidence>
<keyword evidence="4" id="KW-0812">Transmembrane</keyword>
<proteinExistence type="predicted"/>
<dbReference type="PANTHER" id="PTHR43280">
    <property type="entry name" value="ARAC-FAMILY TRANSCRIPTIONAL REGULATOR"/>
    <property type="match status" value="1"/>
</dbReference>
<dbReference type="InterPro" id="IPR018060">
    <property type="entry name" value="HTH_AraC"/>
</dbReference>
<keyword evidence="3" id="KW-0804">Transcription</keyword>
<evidence type="ECO:0000313" key="7">
    <source>
        <dbReference type="Proteomes" id="UP001199916"/>
    </source>
</evidence>
<evidence type="ECO:0000256" key="2">
    <source>
        <dbReference type="ARBA" id="ARBA00023125"/>
    </source>
</evidence>
<sequence>MENCDHTYHYSAIHLSLIEKEELMPRALSFKSIKPQRRSLFMQLLASFLVIILLLLSFHVLSFAFFRSLMQEEIIRYNEAGLQHAVDNYERQLGMLTTSMLSLYMDDAVSSFTLNNDRIRYDIADQIRIQLKKMSGSFYPYVDNIAIAFREPKLVIEKDGINTPEQMYGKFYASADYSPSFWMEQFNQSESTKLFPAREFSEKGISQALRKGNLIPLVVKNKLQRHFYVSAFLNADAFLRAYQPPVSDGFGILSPDTSSLLFGTAEHFNTAQAMAAYQRDKEYVHDGDLFFFYLKGPVTGSVYVNVISASSLSAQIAKLNWMLIGILALVLVIGLAASIWFSMRIHQPIRSLLRTIQLKRADALKYKGIMELEEIGSNVQQLLMSNQSMNRDLMRKNSLLRHYFYTNKLKMIHTRSADFQELLQEERPYRLALFKLYRKQSHDWTSEASTGRTAYFVMEFIQSSLSAKYEEALVFQMERDQIIALVMLREEEEPLEEAVHTLKQVFDHDKEYLFFTIAISSAYASSAEFNAAYEETICMERQRLFHEETELIRVSLPQSEISMTGQEEQQLNAVLVSGNEDALKSWLDKIMRRFHEMRATGEDVQRFTDDCIQAVYKGLSALNLPTEALKAKFADWDHVKRGYHLGRLHDYLLAFLHDAAALIAQSLHEEDAVTKFVKQYIEEHYGEDISLDTIADELQLTSGYVSTYFKEKTGMKFSQYVNDMRIRQAKRLLRQPELKILDVAARVGYHNVNSFIRMFKNTTGLSPGEYRKKIDAMPD</sequence>
<dbReference type="Pfam" id="PF17853">
    <property type="entry name" value="GGDEF_2"/>
    <property type="match status" value="1"/>
</dbReference>
<dbReference type="InterPro" id="IPR041522">
    <property type="entry name" value="CdaR_GGDEF"/>
</dbReference>
<dbReference type="EMBL" id="JAJNBZ010000001">
    <property type="protein sequence ID" value="MCE5168185.1"/>
    <property type="molecule type" value="Genomic_DNA"/>
</dbReference>
<dbReference type="RefSeq" id="WP_233695501.1">
    <property type="nucleotide sequence ID" value="NZ_JAJNBZ010000001.1"/>
</dbReference>
<dbReference type="Proteomes" id="UP001199916">
    <property type="component" value="Unassembled WGS sequence"/>
</dbReference>
<dbReference type="SUPFAM" id="SSF46689">
    <property type="entry name" value="Homeodomain-like"/>
    <property type="match status" value="2"/>
</dbReference>
<reference evidence="6 7" key="1">
    <citation type="submission" date="2021-11" db="EMBL/GenBank/DDBJ databases">
        <title>Draft genome sequence of Paenibacillus profundus YoMME, a new Gram-positive bacteria with exoelectrogenic properties.</title>
        <authorList>
            <person name="Hubenova Y."/>
            <person name="Hubenova E."/>
            <person name="Manasiev Y."/>
            <person name="Peykov S."/>
            <person name="Mitov M."/>
        </authorList>
    </citation>
    <scope>NUCLEOTIDE SEQUENCE [LARGE SCALE GENOMIC DNA]</scope>
    <source>
        <strain evidence="6 7">YoMME</strain>
    </source>
</reference>
<feature type="domain" description="HTH araC/xylS-type" evidence="5">
    <location>
        <begin position="675"/>
        <end position="773"/>
    </location>
</feature>
<dbReference type="SMART" id="SM00342">
    <property type="entry name" value="HTH_ARAC"/>
    <property type="match status" value="1"/>
</dbReference>
<feature type="transmembrane region" description="Helical" evidence="4">
    <location>
        <begin position="40"/>
        <end position="66"/>
    </location>
</feature>
<gene>
    <name evidence="6" type="ORF">LQV63_02465</name>
</gene>
<name>A0ABS8Y8U8_9BACL</name>
<dbReference type="PROSITE" id="PS00041">
    <property type="entry name" value="HTH_ARAC_FAMILY_1"/>
    <property type="match status" value="1"/>
</dbReference>
<dbReference type="InterPro" id="IPR018062">
    <property type="entry name" value="HTH_AraC-typ_CS"/>
</dbReference>
<evidence type="ECO:0000259" key="5">
    <source>
        <dbReference type="PROSITE" id="PS01124"/>
    </source>
</evidence>
<evidence type="ECO:0000256" key="1">
    <source>
        <dbReference type="ARBA" id="ARBA00023015"/>
    </source>
</evidence>
<accession>A0ABS8Y8U8</accession>
<protein>
    <submittedName>
        <fullName evidence="6">AraC family transcriptional regulator</fullName>
    </submittedName>
</protein>
<dbReference type="PROSITE" id="PS01124">
    <property type="entry name" value="HTH_ARAC_FAMILY_2"/>
    <property type="match status" value="1"/>
</dbReference>
<dbReference type="Pfam" id="PF12833">
    <property type="entry name" value="HTH_18"/>
    <property type="match status" value="1"/>
</dbReference>
<keyword evidence="4" id="KW-0472">Membrane</keyword>
<keyword evidence="4" id="KW-1133">Transmembrane helix</keyword>
<dbReference type="PRINTS" id="PR00032">
    <property type="entry name" value="HTHARAC"/>
</dbReference>